<gene>
    <name evidence="2" type="ORF">FBEOM_2508</name>
</gene>
<feature type="compositionally biased region" description="Polar residues" evidence="1">
    <location>
        <begin position="944"/>
        <end position="953"/>
    </location>
</feature>
<dbReference type="OrthoDB" id="3235083at2759"/>
<accession>A0A9P5ARU9</accession>
<feature type="region of interest" description="Disordered" evidence="1">
    <location>
        <begin position="932"/>
        <end position="968"/>
    </location>
</feature>
<protein>
    <submittedName>
        <fullName evidence="2">Uncharacterized protein</fullName>
    </submittedName>
</protein>
<comment type="caution">
    <text evidence="2">The sequence shown here is derived from an EMBL/GenBank/DDBJ whole genome shotgun (WGS) entry which is preliminary data.</text>
</comment>
<reference evidence="2" key="2">
    <citation type="submission" date="2020-02" db="EMBL/GenBank/DDBJ databases">
        <title>Identification and distribution of gene clusters putatively required for synthesis of sphingolipid metabolism inhibitors in phylogenetically diverse species of the filamentous fungus Fusarium.</title>
        <authorList>
            <person name="Kim H.-S."/>
            <person name="Busman M."/>
            <person name="Brown D.W."/>
            <person name="Divon H."/>
            <person name="Uhlig S."/>
            <person name="Proctor R.H."/>
        </authorList>
    </citation>
    <scope>NUCLEOTIDE SEQUENCE</scope>
    <source>
        <strain evidence="2">NRRL 25174</strain>
    </source>
</reference>
<evidence type="ECO:0000256" key="1">
    <source>
        <dbReference type="SAM" id="MobiDB-lite"/>
    </source>
</evidence>
<name>A0A9P5ARU9_9HYPO</name>
<reference evidence="2" key="1">
    <citation type="journal article" date="2017" name="Mycologia">
        <title>Fusarium algeriense, sp. nov., a novel toxigenic crown rot pathogen of durum wheat from Algeria is nested in the Fusarium burgessii species complex.</title>
        <authorList>
            <person name="Laraba I."/>
            <person name="Keddad A."/>
            <person name="Boureghda H."/>
            <person name="Abdallah N."/>
            <person name="Vaughan M.M."/>
            <person name="Proctor R.H."/>
            <person name="Busman M."/>
            <person name="O'Donnell K."/>
        </authorList>
    </citation>
    <scope>NUCLEOTIDE SEQUENCE</scope>
    <source>
        <strain evidence="2">NRRL 25174</strain>
    </source>
</reference>
<sequence>MANITASCELMDNAFPAGSLKLRGNFSVALDKSGECMIFSVDDIGSLCLIVKGTDGHNELLRLGPMFGVPEDQTVTALAVSQNPKNHKVNLVFAVRQKDGSSRLLVVEPMEPTREAWSVENLQDKLYSGKPGWSINISDIMLTGFSEDRGTYPQIHLVFNHLDKTTKDIWAVSVNPPKRTWAHEPVFQMPCNALDILDMCPAEAGDFRGLFVLFREESSTQLRFVGYDSTAEHPTIIATEQKAPEGASRLAGLVGEDGMTDLLVSGSGLSYWRAADFHQGESAPIIVSDSATTDISQFKVVQEGKKLSTWSLTKQNGLSYQEFAFSQDEPPSAITPIIPLLDQVGGGGRFATTRSAVFGHKLFIANDDGMIKMLEQNNQTGIWQPPVDVMIPDSGRMVTFSSYTIHALLVDKNEVPMPKTTLQLSASSPIELIVNSKSMRGSSKGELVQTDEEGSLTIVIRSEALSAPIITLENAPAGPSMLSAKKVIDPMSKIWVTIDGISSPDKLKSLELDNGKKFIRADVSDKELEGAVKALKELVKTKNEISAGNSSVSMSSHSIPRASDRNWGALYYLWSRVEDGWNFFVTKVKDGWNFVVELGKKVWNFLIETVQHVAAAVQTILEAISDGWETIKQAFGFIFSWDDIIAVKNVLVNVATRGILLAADSAQHLEEKAQAFFQEIQSKLGLLRHHQDKLPREIMDMPLSLKANQERRLKAVNNEVQKQIQSPQGQYGIYHAKHSGTSLGPRKEGESTWNRIWKRLQDVVAKIQTLMTRLGRNIFALLGKDDVTVGDLLSQVGFDFAEDYFSYGSSVITGILGSLNDLMLELADKINAEINVPVLSPLYKSLTGNDLSVLDAVCLILAIPTTLVYKTTTGSNPLDLPGIDVYTRTEDLKQELNTRIMRSKPQPNNPMSSTPQAQKSSIFSLSASQAVPDMKPSDRKSATPAVNSSSGSTPAPKDEKFDKSQKEFTKAQGTTGKILKVVVAVGGHIWYNAVTFPSVFTPEGQLWFTLLSGAGKFAIWFAQFVQLADWDIETGDDTIVKKFKNDSIFAPRFVSWALGGIAVMGRCWSKYAGNIGGVITASGQVFCLVFVIVESIDVKGSYPPLLGVEEWLKVIGKFGTHVSGIEGGADPYNVFLAYALSSAGNVMFMTRAVNELQGAASHHSGVDSD</sequence>
<dbReference type="EMBL" id="PVQB02000088">
    <property type="protein sequence ID" value="KAF4343598.1"/>
    <property type="molecule type" value="Genomic_DNA"/>
</dbReference>
<dbReference type="Proteomes" id="UP000730481">
    <property type="component" value="Unassembled WGS sequence"/>
</dbReference>
<feature type="compositionally biased region" description="Basic and acidic residues" evidence="1">
    <location>
        <begin position="956"/>
        <end position="968"/>
    </location>
</feature>
<proteinExistence type="predicted"/>
<keyword evidence="3" id="KW-1185">Reference proteome</keyword>
<dbReference type="AlphaFoldDB" id="A0A9P5ARU9"/>
<evidence type="ECO:0000313" key="3">
    <source>
        <dbReference type="Proteomes" id="UP000730481"/>
    </source>
</evidence>
<organism evidence="2 3">
    <name type="scientific">Fusarium beomiforme</name>
    <dbReference type="NCBI Taxonomy" id="44412"/>
    <lineage>
        <taxon>Eukaryota</taxon>
        <taxon>Fungi</taxon>
        <taxon>Dikarya</taxon>
        <taxon>Ascomycota</taxon>
        <taxon>Pezizomycotina</taxon>
        <taxon>Sordariomycetes</taxon>
        <taxon>Hypocreomycetidae</taxon>
        <taxon>Hypocreales</taxon>
        <taxon>Nectriaceae</taxon>
        <taxon>Fusarium</taxon>
        <taxon>Fusarium burgessii species complex</taxon>
    </lineage>
</organism>
<evidence type="ECO:0000313" key="2">
    <source>
        <dbReference type="EMBL" id="KAF4343598.1"/>
    </source>
</evidence>